<keyword evidence="3" id="KW-1185">Reference proteome</keyword>
<dbReference type="PANTHER" id="PTHR23355:SF65">
    <property type="entry name" value="EXORIBONUCLEASE CYT-4, PUTATIVE (AFU_ORTHOLOGUE AFUA_7G01550)-RELATED"/>
    <property type="match status" value="1"/>
</dbReference>
<dbReference type="SUPFAM" id="SSF50249">
    <property type="entry name" value="Nucleic acid-binding proteins"/>
    <property type="match status" value="1"/>
</dbReference>
<dbReference type="InterPro" id="IPR001900">
    <property type="entry name" value="RNase_II/R"/>
</dbReference>
<evidence type="ECO:0000313" key="2">
    <source>
        <dbReference type="EMBL" id="KZT52198.1"/>
    </source>
</evidence>
<protein>
    <submittedName>
        <fullName evidence="2">RNB-domain-containing protein</fullName>
    </submittedName>
</protein>
<organism evidence="2 3">
    <name type="scientific">Calocera cornea HHB12733</name>
    <dbReference type="NCBI Taxonomy" id="1353952"/>
    <lineage>
        <taxon>Eukaryota</taxon>
        <taxon>Fungi</taxon>
        <taxon>Dikarya</taxon>
        <taxon>Basidiomycota</taxon>
        <taxon>Agaricomycotina</taxon>
        <taxon>Dacrymycetes</taxon>
        <taxon>Dacrymycetales</taxon>
        <taxon>Dacrymycetaceae</taxon>
        <taxon>Calocera</taxon>
    </lineage>
</organism>
<dbReference type="InParanoid" id="A0A165D729"/>
<dbReference type="AlphaFoldDB" id="A0A165D729"/>
<dbReference type="InterPro" id="IPR012340">
    <property type="entry name" value="NA-bd_OB-fold"/>
</dbReference>
<feature type="domain" description="RNB" evidence="1">
    <location>
        <begin position="275"/>
        <end position="626"/>
    </location>
</feature>
<sequence>MHRLLELTADVEKTLVAIVPRASRLYPNFKASDPDAWAALSVIDAARFVDSTSPDKVPATRTIFATHKYMLSNPDRFLIDPMRHRVSQSFSLRPQRDVEAIEKTRNWILNDEPPIRKFIKKAGVITSIYRSLRKPSGPIEAIDTSSLPAFDTHDQMIIRALRAIIERTRFIQADPMALGTEGIIKLVNGYNRGVAGNDSRDTVATFLTELGVYAPWTDLTESRILLPRRTPEQQKAFEDDGTRMLKLHAARKLETASRPVTPMELYPTDPCARIRHDFGQLPVYVIDDASAQELDDGLSVEPIPGSTDIRIHIHIADPTRLLHPDNLFSREARNRSVTAYFVDHTVPMLPRTLVDAGLGLMAGKAAHTLSFSARIDELGMLSEVEIRPGVVRNVMRLTYVQLGKALGMKVSLPSELIRLISVTSPAKEGDNSHLSLPAEVSLDDIRRLYDGFNRLQGRRTARDWFAGYQNLAEVRLLQHDLPQPPAVPDRPMMWHGFPQAEVMGVKVDEAQTVVAEYMLAAGLMAAKWASERGVPIIYRGSEMPISANPDAFGQALALREKNNFVEAIALARLDLAFQLGKVGIEPLRHFSIGVSAKEGGYARVTSPLRRYADLVNHWMIKAALLDPSLQTLPFSKEEMSAIATEQLYREQMGNRRMRMNNTLWICRLLSQALTTDAHPELREFLTGPRGFTVAVRERPRAVGGGGRGLHLSVMIRELGIAADVRHITKERAAASEPGDELNVRMVMVALESLPQIFCEVVE</sequence>
<dbReference type="Pfam" id="PF00773">
    <property type="entry name" value="RNB"/>
    <property type="match status" value="1"/>
</dbReference>
<dbReference type="PANTHER" id="PTHR23355">
    <property type="entry name" value="RIBONUCLEASE"/>
    <property type="match status" value="1"/>
</dbReference>
<dbReference type="STRING" id="1353952.A0A165D729"/>
<proteinExistence type="predicted"/>
<name>A0A165D729_9BASI</name>
<gene>
    <name evidence="2" type="ORF">CALCODRAFT_502547</name>
</gene>
<dbReference type="OrthoDB" id="2285229at2759"/>
<dbReference type="GO" id="GO:0003723">
    <property type="term" value="F:RNA binding"/>
    <property type="evidence" value="ECO:0007669"/>
    <property type="project" value="InterPro"/>
</dbReference>
<dbReference type="SMART" id="SM00955">
    <property type="entry name" value="RNB"/>
    <property type="match status" value="1"/>
</dbReference>
<evidence type="ECO:0000259" key="1">
    <source>
        <dbReference type="SMART" id="SM00955"/>
    </source>
</evidence>
<dbReference type="GO" id="GO:0000932">
    <property type="term" value="C:P-body"/>
    <property type="evidence" value="ECO:0007669"/>
    <property type="project" value="TreeGrafter"/>
</dbReference>
<dbReference type="EMBL" id="KV424074">
    <property type="protein sequence ID" value="KZT52198.1"/>
    <property type="molecule type" value="Genomic_DNA"/>
</dbReference>
<evidence type="ECO:0000313" key="3">
    <source>
        <dbReference type="Proteomes" id="UP000076842"/>
    </source>
</evidence>
<reference evidence="2 3" key="1">
    <citation type="journal article" date="2016" name="Mol. Biol. Evol.">
        <title>Comparative Genomics of Early-Diverging Mushroom-Forming Fungi Provides Insights into the Origins of Lignocellulose Decay Capabilities.</title>
        <authorList>
            <person name="Nagy L.G."/>
            <person name="Riley R."/>
            <person name="Tritt A."/>
            <person name="Adam C."/>
            <person name="Daum C."/>
            <person name="Floudas D."/>
            <person name="Sun H."/>
            <person name="Yadav J.S."/>
            <person name="Pangilinan J."/>
            <person name="Larsson K.H."/>
            <person name="Matsuura K."/>
            <person name="Barry K."/>
            <person name="Labutti K."/>
            <person name="Kuo R."/>
            <person name="Ohm R.A."/>
            <person name="Bhattacharya S.S."/>
            <person name="Shirouzu T."/>
            <person name="Yoshinaga Y."/>
            <person name="Martin F.M."/>
            <person name="Grigoriev I.V."/>
            <person name="Hibbett D.S."/>
        </authorList>
    </citation>
    <scope>NUCLEOTIDE SEQUENCE [LARGE SCALE GENOMIC DNA]</scope>
    <source>
        <strain evidence="2 3">HHB12733</strain>
    </source>
</reference>
<dbReference type="Proteomes" id="UP000076842">
    <property type="component" value="Unassembled WGS sequence"/>
</dbReference>
<dbReference type="GO" id="GO:0000175">
    <property type="term" value="F:3'-5'-RNA exonuclease activity"/>
    <property type="evidence" value="ECO:0007669"/>
    <property type="project" value="TreeGrafter"/>
</dbReference>
<dbReference type="InterPro" id="IPR050180">
    <property type="entry name" value="RNR_Ribonuclease"/>
</dbReference>
<accession>A0A165D729</accession>
<dbReference type="GO" id="GO:0006402">
    <property type="term" value="P:mRNA catabolic process"/>
    <property type="evidence" value="ECO:0007669"/>
    <property type="project" value="TreeGrafter"/>
</dbReference>